<keyword evidence="1" id="KW-1133">Transmembrane helix</keyword>
<protein>
    <submittedName>
        <fullName evidence="2">DUF58 domain-containing protein</fullName>
    </submittedName>
</protein>
<keyword evidence="1" id="KW-0472">Membrane</keyword>
<evidence type="ECO:0000256" key="1">
    <source>
        <dbReference type="SAM" id="Phobius"/>
    </source>
</evidence>
<proteinExistence type="predicted"/>
<comment type="caution">
    <text evidence="2">The sequence shown here is derived from an EMBL/GenBank/DDBJ whole genome shotgun (WGS) entry which is preliminary data.</text>
</comment>
<dbReference type="EMBL" id="JASZZN010000012">
    <property type="protein sequence ID" value="MDM4017100.1"/>
    <property type="molecule type" value="Genomic_DNA"/>
</dbReference>
<dbReference type="RefSeq" id="WP_289164601.1">
    <property type="nucleotide sequence ID" value="NZ_JASZZN010000012.1"/>
</dbReference>
<feature type="transmembrane region" description="Helical" evidence="1">
    <location>
        <begin position="20"/>
        <end position="41"/>
    </location>
</feature>
<keyword evidence="3" id="KW-1185">Reference proteome</keyword>
<keyword evidence="1" id="KW-0812">Transmembrane</keyword>
<evidence type="ECO:0000313" key="3">
    <source>
        <dbReference type="Proteomes" id="UP001239462"/>
    </source>
</evidence>
<evidence type="ECO:0000313" key="2">
    <source>
        <dbReference type="EMBL" id="MDM4017100.1"/>
    </source>
</evidence>
<organism evidence="2 3">
    <name type="scientific">Roseiconus lacunae</name>
    <dbReference type="NCBI Taxonomy" id="2605694"/>
    <lineage>
        <taxon>Bacteria</taxon>
        <taxon>Pseudomonadati</taxon>
        <taxon>Planctomycetota</taxon>
        <taxon>Planctomycetia</taxon>
        <taxon>Pirellulales</taxon>
        <taxon>Pirellulaceae</taxon>
        <taxon>Roseiconus</taxon>
    </lineage>
</organism>
<reference evidence="2 3" key="1">
    <citation type="submission" date="2023-06" db="EMBL/GenBank/DDBJ databases">
        <title>Roseiconus lacunae JC819 isolated from Gulf of Mannar region, Tamil Nadu.</title>
        <authorList>
            <person name="Pk S."/>
            <person name="Ch S."/>
            <person name="Ch V.R."/>
        </authorList>
    </citation>
    <scope>NUCLEOTIDE SEQUENCE [LARGE SCALE GENOMIC DNA]</scope>
    <source>
        <strain evidence="2 3">JC819</strain>
    </source>
</reference>
<gene>
    <name evidence="2" type="ORF">QTN89_16760</name>
</gene>
<name>A0ABT7PKS9_9BACT</name>
<dbReference type="PANTHER" id="PTHR34351">
    <property type="entry name" value="SLR1927 PROTEIN-RELATED"/>
    <property type="match status" value="1"/>
</dbReference>
<sequence length="390" mass="43489">MTYASVFALLGIFLTLNVIWGFPWSGMMGLFLAILLIGFAINRAMSPKLKLSVTLPRVAIAGEPFSLSVRLTNPRYFPAINLRVGFHREGLRLINRALILRQWDASPPVSVQILRSGGQIQWHGSMRFDTRGIHQLPPFRVSSSFPFHLYHSRTEIPCQTQIAITPVPANPNDDPTSRLMLAEIGDWTQQLVAGAPVEYIGNREYQVGVPVRRWDFASWARLGRPIVREYQSPSIQSVTLIVDTSQPPAQSRHASAGELNAHAQQFERLMSIATTAINEITSRRVQLALHVTDQPDPDGFHGNRSAIEPSDSMLVRLAAAEPIEPRRAEKEIIEVLEASRRQPVLILSLIDLNSPERSELASQLPSSAKYLQIETMPEQNADTSNAKLKS</sequence>
<dbReference type="Proteomes" id="UP001239462">
    <property type="component" value="Unassembled WGS sequence"/>
</dbReference>
<accession>A0ABT7PKS9</accession>
<dbReference type="PANTHER" id="PTHR34351:SF1">
    <property type="entry name" value="SLR1927 PROTEIN"/>
    <property type="match status" value="1"/>
</dbReference>